<reference evidence="1 2" key="1">
    <citation type="submission" date="2021-01" db="EMBL/GenBank/DDBJ databases">
        <title>Chryseolinea sp. Jin1 Genome sequencing and assembly.</title>
        <authorList>
            <person name="Kim I."/>
        </authorList>
    </citation>
    <scope>NUCLEOTIDE SEQUENCE [LARGE SCALE GENOMIC DNA]</scope>
    <source>
        <strain evidence="1 2">Jin1</strain>
    </source>
</reference>
<organism evidence="1 2">
    <name type="scientific">Chryseolinea lacunae</name>
    <dbReference type="NCBI Taxonomy" id="2801331"/>
    <lineage>
        <taxon>Bacteria</taxon>
        <taxon>Pseudomonadati</taxon>
        <taxon>Bacteroidota</taxon>
        <taxon>Cytophagia</taxon>
        <taxon>Cytophagales</taxon>
        <taxon>Fulvivirgaceae</taxon>
        <taxon>Chryseolinea</taxon>
    </lineage>
</organism>
<evidence type="ECO:0008006" key="3">
    <source>
        <dbReference type="Google" id="ProtNLM"/>
    </source>
</evidence>
<comment type="caution">
    <text evidence="1">The sequence shown here is derived from an EMBL/GenBank/DDBJ whole genome shotgun (WGS) entry which is preliminary data.</text>
</comment>
<proteinExistence type="predicted"/>
<dbReference type="Proteomes" id="UP000613030">
    <property type="component" value="Unassembled WGS sequence"/>
</dbReference>
<evidence type="ECO:0000313" key="2">
    <source>
        <dbReference type="Proteomes" id="UP000613030"/>
    </source>
</evidence>
<dbReference type="RefSeq" id="WP_202015539.1">
    <property type="nucleotide sequence ID" value="NZ_JAERRB010000015.1"/>
</dbReference>
<gene>
    <name evidence="1" type="ORF">JI741_28560</name>
</gene>
<keyword evidence="2" id="KW-1185">Reference proteome</keyword>
<sequence length="128" mass="14702">MKMAALGPGMYKIRRKEYQSGGNKAGRKNVNTIHLLTVRGVGDGLRYHIDHDPFGAHPRDMNLLDDYEIVSRYDGPPQIDHCLITLTFTDAAGDTFNFQVKSLWTLRALMESMEFLKKPFDFVVRKRK</sequence>
<accession>A0ABS1L0J1</accession>
<evidence type="ECO:0000313" key="1">
    <source>
        <dbReference type="EMBL" id="MBL0745216.1"/>
    </source>
</evidence>
<protein>
    <recommendedName>
        <fullName evidence="3">PLAT domain-containing protein</fullName>
    </recommendedName>
</protein>
<dbReference type="EMBL" id="JAERRB010000015">
    <property type="protein sequence ID" value="MBL0745216.1"/>
    <property type="molecule type" value="Genomic_DNA"/>
</dbReference>
<name>A0ABS1L0J1_9BACT</name>